<dbReference type="Gene3D" id="3.20.20.70">
    <property type="entry name" value="Aldolase class I"/>
    <property type="match status" value="1"/>
</dbReference>
<name>A0A1A8TEF4_9GAMM</name>
<keyword evidence="2" id="KW-0288">FMN</keyword>
<dbReference type="SUPFAM" id="SSF51412">
    <property type="entry name" value="Inosine monophosphate dehydrogenase (IMPDH)"/>
    <property type="match status" value="1"/>
</dbReference>
<accession>A0A1A8TEF4</accession>
<dbReference type="CDD" id="cd04730">
    <property type="entry name" value="NPD_like"/>
    <property type="match status" value="1"/>
</dbReference>
<dbReference type="PANTHER" id="PTHR32332:SF20">
    <property type="entry name" value="2-NITROPROPANE DIOXYGENASE-LIKE PROTEIN"/>
    <property type="match status" value="1"/>
</dbReference>
<dbReference type="RefSeq" id="WP_083200913.1">
    <property type="nucleotide sequence ID" value="NZ_FLOB01000004.1"/>
</dbReference>
<dbReference type="PANTHER" id="PTHR32332">
    <property type="entry name" value="2-NITROPROPANE DIOXYGENASE"/>
    <property type="match status" value="1"/>
</dbReference>
<protein>
    <submittedName>
        <fullName evidence="4">Nitronate monooxygenase</fullName>
        <ecNumber evidence="4">1.13.12.16</ecNumber>
    </submittedName>
</protein>
<dbReference type="OrthoDB" id="9778912at2"/>
<reference evidence="4 5" key="1">
    <citation type="submission" date="2016-06" db="EMBL/GenBank/DDBJ databases">
        <authorList>
            <person name="Kjaerup R.B."/>
            <person name="Dalgaard T.S."/>
            <person name="Juul-Madsen H.R."/>
        </authorList>
    </citation>
    <scope>NUCLEOTIDE SEQUENCE [LARGE SCALE GENOMIC DNA]</scope>
    <source>
        <strain evidence="4 5">CECT 8886</strain>
    </source>
</reference>
<keyword evidence="4" id="KW-0503">Monooxygenase</keyword>
<evidence type="ECO:0000313" key="5">
    <source>
        <dbReference type="Proteomes" id="UP000092544"/>
    </source>
</evidence>
<proteinExistence type="predicted"/>
<evidence type="ECO:0000313" key="4">
    <source>
        <dbReference type="EMBL" id="SBS31657.1"/>
    </source>
</evidence>
<evidence type="ECO:0000256" key="1">
    <source>
        <dbReference type="ARBA" id="ARBA00022630"/>
    </source>
</evidence>
<dbReference type="Proteomes" id="UP000092544">
    <property type="component" value="Unassembled WGS sequence"/>
</dbReference>
<evidence type="ECO:0000256" key="2">
    <source>
        <dbReference type="ARBA" id="ARBA00022643"/>
    </source>
</evidence>
<organism evidence="4 5">
    <name type="scientific">Marinomonas spartinae</name>
    <dbReference type="NCBI Taxonomy" id="1792290"/>
    <lineage>
        <taxon>Bacteria</taxon>
        <taxon>Pseudomonadati</taxon>
        <taxon>Pseudomonadota</taxon>
        <taxon>Gammaproteobacteria</taxon>
        <taxon>Oceanospirillales</taxon>
        <taxon>Oceanospirillaceae</taxon>
        <taxon>Marinomonas</taxon>
    </lineage>
</organism>
<sequence>MIKTEFTRLVGCDVPIQQSPMGKGTSTPSLASAVANAGGLGMLSLTGYSGEVIEKIVQDTYALTSKKVGANFLLYQPIDIETVEVAARLLDVVDFFWARPDKKLVDVAKKAGAIASWQVGSLEEALLAEEAGCDFITVQSIEAGGHVRGTIDIFTLLDQVIGAVNIPVLAGGGVGSGESLAAVLAAGAAGVRCGTRFLAAYETEAHPDYVEALIHANATDTVYTDKFSIGWPDAPHRVLRSSLESVMAFEGDYVGTSCDPITGEIRNIPKYAAVELHKGISGNISAMPHWAGQTVECIKKRQSVSEIIHEIIDDAQRAF</sequence>
<evidence type="ECO:0000256" key="3">
    <source>
        <dbReference type="ARBA" id="ARBA00023002"/>
    </source>
</evidence>
<dbReference type="InterPro" id="IPR013785">
    <property type="entry name" value="Aldolase_TIM"/>
</dbReference>
<dbReference type="GO" id="GO:0018580">
    <property type="term" value="F:nitronate monooxygenase activity"/>
    <property type="evidence" value="ECO:0007669"/>
    <property type="project" value="UniProtKB-EC"/>
</dbReference>
<keyword evidence="1" id="KW-0285">Flavoprotein</keyword>
<gene>
    <name evidence="4" type="ORF">MSP8886_02196</name>
</gene>
<keyword evidence="3 4" id="KW-0560">Oxidoreductase</keyword>
<keyword evidence="5" id="KW-1185">Reference proteome</keyword>
<dbReference type="EMBL" id="FLOB01000004">
    <property type="protein sequence ID" value="SBS31657.1"/>
    <property type="molecule type" value="Genomic_DNA"/>
</dbReference>
<dbReference type="InterPro" id="IPR004136">
    <property type="entry name" value="NMO"/>
</dbReference>
<dbReference type="STRING" id="1792290.MSP8886_02196"/>
<dbReference type="Pfam" id="PF03060">
    <property type="entry name" value="NMO"/>
    <property type="match status" value="1"/>
</dbReference>
<dbReference type="EC" id="1.13.12.16" evidence="4"/>
<dbReference type="AlphaFoldDB" id="A0A1A8TEF4"/>